<evidence type="ECO:0000313" key="1">
    <source>
        <dbReference type="Proteomes" id="UP000887566"/>
    </source>
</evidence>
<dbReference type="SUPFAM" id="SSF81321">
    <property type="entry name" value="Family A G protein-coupled receptor-like"/>
    <property type="match status" value="1"/>
</dbReference>
<organism evidence="1 2">
    <name type="scientific">Plectus sambesii</name>
    <dbReference type="NCBI Taxonomy" id="2011161"/>
    <lineage>
        <taxon>Eukaryota</taxon>
        <taxon>Metazoa</taxon>
        <taxon>Ecdysozoa</taxon>
        <taxon>Nematoda</taxon>
        <taxon>Chromadorea</taxon>
        <taxon>Plectida</taxon>
        <taxon>Plectina</taxon>
        <taxon>Plectoidea</taxon>
        <taxon>Plectidae</taxon>
        <taxon>Plectus</taxon>
    </lineage>
</organism>
<reference evidence="2" key="1">
    <citation type="submission" date="2022-11" db="UniProtKB">
        <authorList>
            <consortium name="WormBaseParasite"/>
        </authorList>
    </citation>
    <scope>IDENTIFICATION</scope>
</reference>
<sequence length="157" mass="17298">MLMAVIVKFLISHLMPTALDVGEHIVGSMMFQSSRYASFFIDISNMLIVFNSSTNFWIYLAFGRSFRASIKALLTCAPDTREYSSAAYSSQKTVSRYDSREGALSRMGKNGQRSSCVAAMSNPTSGSQTNCLTVGSVVQWNDGRLRTLPRASIEVLI</sequence>
<dbReference type="Gene3D" id="1.20.1070.10">
    <property type="entry name" value="Rhodopsin 7-helix transmembrane proteins"/>
    <property type="match status" value="1"/>
</dbReference>
<keyword evidence="1" id="KW-1185">Reference proteome</keyword>
<dbReference type="Proteomes" id="UP000887566">
    <property type="component" value="Unplaced"/>
</dbReference>
<dbReference type="PANTHER" id="PTHR47323:SF6">
    <property type="entry name" value="G-PROTEIN COUPLED RECEPTORS FAMILY 1 PROFILE DOMAIN-CONTAINING PROTEIN"/>
    <property type="match status" value="1"/>
</dbReference>
<accession>A0A914W9N7</accession>
<dbReference type="AlphaFoldDB" id="A0A914W9N7"/>
<name>A0A914W9N7_9BILA</name>
<dbReference type="PANTHER" id="PTHR47323">
    <property type="entry name" value="FMRFAMIDE PEPTIDE RECEPTOR FAMILY-RELATED"/>
    <property type="match status" value="1"/>
</dbReference>
<dbReference type="InterPro" id="IPR053352">
    <property type="entry name" value="FMRFamide_rcpt"/>
</dbReference>
<evidence type="ECO:0000313" key="2">
    <source>
        <dbReference type="WBParaSite" id="PSAMB.scaffold334size56143.g4750.t1"/>
    </source>
</evidence>
<protein>
    <submittedName>
        <fullName evidence="2">G-protein coupled receptors family 1 profile domain-containing protein</fullName>
    </submittedName>
</protein>
<proteinExistence type="predicted"/>
<dbReference type="WBParaSite" id="PSAMB.scaffold334size56143.g4750.t1">
    <property type="protein sequence ID" value="PSAMB.scaffold334size56143.g4750.t1"/>
    <property type="gene ID" value="PSAMB.scaffold334size56143.g4750"/>
</dbReference>